<gene>
    <name evidence="1" type="ORF">JCM21142_72888</name>
</gene>
<sequence length="373" mass="42565">MRIIYIHIVAFLLFVFAIEAGAQMNKIGIPELEYFDRREYNGATQNWDISQAESGFIYFANNDGLLEFDGVNWSLLNDKNFGIIRSVKVLGKRIYIGSFNELGYYEYDSLQNLRYTSYAHYPELSEMGEFWDIYSWDNMVVFRSPKGLCLFKDDELVGVIRSSSRFISSYMVNGLLLVQDKKKGLMELRGQNVFPVSGGKKMINSEIVSMLPLAEDKIVIATMKNGLFIWDMQGIEKWNVDADSFLQQTNIFCGIKYLNDFLVFGTIQGGLVITSLSGDVVMQIDKDKGLKNNTVLSVSYDREGNIWGGLDNGIVRVNFNSSVTFLQGYYNVGTGYCAEKYNGYYYFGTNQGLYKIPEDVFFDPLKNRLILKS</sequence>
<dbReference type="InterPro" id="IPR015943">
    <property type="entry name" value="WD40/YVTN_repeat-like_dom_sf"/>
</dbReference>
<dbReference type="RefSeq" id="WP_052522260.1">
    <property type="nucleotide sequence ID" value="NZ_BAMD01000039.1"/>
</dbReference>
<keyword evidence="2" id="KW-1185">Reference proteome</keyword>
<evidence type="ECO:0000313" key="2">
    <source>
        <dbReference type="Proteomes" id="UP000019402"/>
    </source>
</evidence>
<evidence type="ECO:0008006" key="3">
    <source>
        <dbReference type="Google" id="ProtNLM"/>
    </source>
</evidence>
<dbReference type="OrthoDB" id="1090267at2"/>
<accession>W7YI90</accession>
<dbReference type="eggNOG" id="COG3292">
    <property type="taxonomic scope" value="Bacteria"/>
</dbReference>
<name>W7YI90_9BACT</name>
<dbReference type="Gene3D" id="2.130.10.10">
    <property type="entry name" value="YVTN repeat-like/Quinoprotein amine dehydrogenase"/>
    <property type="match status" value="2"/>
</dbReference>
<proteinExistence type="predicted"/>
<dbReference type="Proteomes" id="UP000019402">
    <property type="component" value="Unassembled WGS sequence"/>
</dbReference>
<comment type="caution">
    <text evidence="1">The sequence shown here is derived from an EMBL/GenBank/DDBJ whole genome shotgun (WGS) entry which is preliminary data.</text>
</comment>
<dbReference type="AlphaFoldDB" id="W7YI90"/>
<protein>
    <recommendedName>
        <fullName evidence="3">Two component regulator propeller</fullName>
    </recommendedName>
</protein>
<dbReference type="SUPFAM" id="SSF50998">
    <property type="entry name" value="Quinoprotein alcohol dehydrogenase-like"/>
    <property type="match status" value="1"/>
</dbReference>
<dbReference type="InterPro" id="IPR011047">
    <property type="entry name" value="Quinoprotein_ADH-like_sf"/>
</dbReference>
<dbReference type="EMBL" id="BAMD01000039">
    <property type="protein sequence ID" value="GAF04191.1"/>
    <property type="molecule type" value="Genomic_DNA"/>
</dbReference>
<organism evidence="1 2">
    <name type="scientific">Saccharicrinis fermentans DSM 9555 = JCM 21142</name>
    <dbReference type="NCBI Taxonomy" id="869213"/>
    <lineage>
        <taxon>Bacteria</taxon>
        <taxon>Pseudomonadati</taxon>
        <taxon>Bacteroidota</taxon>
        <taxon>Bacteroidia</taxon>
        <taxon>Marinilabiliales</taxon>
        <taxon>Marinilabiliaceae</taxon>
        <taxon>Saccharicrinis</taxon>
    </lineage>
</organism>
<reference evidence="1 2" key="1">
    <citation type="journal article" date="2014" name="Genome Announc.">
        <title>Draft Genome Sequence of Cytophaga fermentans JCM 21142T, a Facultative Anaerobe Isolated from Marine Mud.</title>
        <authorList>
            <person name="Starns D."/>
            <person name="Oshima K."/>
            <person name="Suda W."/>
            <person name="Iino T."/>
            <person name="Yuki M."/>
            <person name="Inoue J."/>
            <person name="Kitamura K."/>
            <person name="Iida T."/>
            <person name="Darby A."/>
            <person name="Hattori M."/>
            <person name="Ohkuma M."/>
        </authorList>
    </citation>
    <scope>NUCLEOTIDE SEQUENCE [LARGE SCALE GENOMIC DNA]</scope>
    <source>
        <strain evidence="1 2">JCM 21142</strain>
    </source>
</reference>
<evidence type="ECO:0000313" key="1">
    <source>
        <dbReference type="EMBL" id="GAF04191.1"/>
    </source>
</evidence>